<keyword evidence="11" id="KW-1185">Reference proteome</keyword>
<dbReference type="GO" id="GO:0046872">
    <property type="term" value="F:metal ion binding"/>
    <property type="evidence" value="ECO:0007669"/>
    <property type="project" value="UniProtKB-KW"/>
</dbReference>
<sequence>MPFLTAIASSSRSGCARLAPRPGIPRNLGTLPKWAAFRTPIFVPLPPRSTLLRPPSSVWKRDFRSSPPRRDIFFASFPALKSGLLGITRASLLFLPFVFRYKLWKKYRRTSWLLIQIPIFALCIVFALGLDQSPRTGRWRLLLMTEGEEMAWSGRKHADILKNDGPHLLPPTDPRSERVARVTSRLITALEEQNNHVVSGASWPPRSQELARVMAEREDALGHYGHHHHSERYAPSGIAHSSFMPFRPQSSNPLKMLEGADWTLYVVDSPSINAFCLPSKEVFVYTGLLDTLPDDDAMLAAVLGHEIAHVMERHSVENLGFLNVAAVAFDVLRGISFALTISFPFVTDSAGMFINYLNDVVASRAYSRKLEEEADAVGLELMATAGYDPRAALDLWELMSCVEEDAVRSGRSSKSIEQMVGFLRTHPTSEARMRALEKDMEGAMRTWREHLPARPKIVQGEGKGAEQEQKGTARSEIEVSEGCGSERKDGQISKGDGE</sequence>
<keyword evidence="8" id="KW-0812">Transmembrane</keyword>
<keyword evidence="5" id="KW-0862">Zinc</keyword>
<gene>
    <name evidence="10" type="ORF">MKK02DRAFT_38661</name>
</gene>
<evidence type="ECO:0000256" key="5">
    <source>
        <dbReference type="ARBA" id="ARBA00022833"/>
    </source>
</evidence>
<feature type="domain" description="Peptidase M48" evidence="9">
    <location>
        <begin position="260"/>
        <end position="438"/>
    </location>
</feature>
<dbReference type="CDD" id="cd07331">
    <property type="entry name" value="M48C_Oma1_like"/>
    <property type="match status" value="1"/>
</dbReference>
<evidence type="ECO:0000256" key="3">
    <source>
        <dbReference type="ARBA" id="ARBA00022723"/>
    </source>
</evidence>
<accession>A0AA38LU00</accession>
<dbReference type="Proteomes" id="UP001164286">
    <property type="component" value="Unassembled WGS sequence"/>
</dbReference>
<dbReference type="InterPro" id="IPR051156">
    <property type="entry name" value="Mito/Outer_Membr_Metalloprot"/>
</dbReference>
<evidence type="ECO:0000256" key="2">
    <source>
        <dbReference type="ARBA" id="ARBA00022670"/>
    </source>
</evidence>
<keyword evidence="6" id="KW-0482">Metalloprotease</keyword>
<dbReference type="RefSeq" id="XP_052943766.1">
    <property type="nucleotide sequence ID" value="XM_053090210.1"/>
</dbReference>
<keyword evidence="8" id="KW-1133">Transmembrane helix</keyword>
<protein>
    <submittedName>
        <fullName evidence="10">Peptidase family M48-domain-containing protein</fullName>
    </submittedName>
</protein>
<dbReference type="EMBL" id="JAKWFO010000008">
    <property type="protein sequence ID" value="KAI9633989.1"/>
    <property type="molecule type" value="Genomic_DNA"/>
</dbReference>
<feature type="region of interest" description="Disordered" evidence="7">
    <location>
        <begin position="452"/>
        <end position="498"/>
    </location>
</feature>
<keyword evidence="2" id="KW-0645">Protease</keyword>
<evidence type="ECO:0000313" key="11">
    <source>
        <dbReference type="Proteomes" id="UP001164286"/>
    </source>
</evidence>
<dbReference type="GO" id="GO:0034982">
    <property type="term" value="P:mitochondrial protein processing"/>
    <property type="evidence" value="ECO:0007669"/>
    <property type="project" value="TreeGrafter"/>
</dbReference>
<evidence type="ECO:0000256" key="4">
    <source>
        <dbReference type="ARBA" id="ARBA00022801"/>
    </source>
</evidence>
<dbReference type="GO" id="GO:0004222">
    <property type="term" value="F:metalloendopeptidase activity"/>
    <property type="evidence" value="ECO:0007669"/>
    <property type="project" value="InterPro"/>
</dbReference>
<reference evidence="10" key="1">
    <citation type="journal article" date="2022" name="G3 (Bethesda)">
        <title>High quality genome of the basidiomycete yeast Dioszegia hungarica PDD-24b-2 isolated from cloud water.</title>
        <authorList>
            <person name="Jarrige D."/>
            <person name="Haridas S."/>
            <person name="Bleykasten-Grosshans C."/>
            <person name="Joly M."/>
            <person name="Nadalig T."/>
            <person name="Sancelme M."/>
            <person name="Vuilleumier S."/>
            <person name="Grigoriev I.V."/>
            <person name="Amato P."/>
            <person name="Bringel F."/>
        </authorList>
    </citation>
    <scope>NUCLEOTIDE SEQUENCE</scope>
    <source>
        <strain evidence="10">PDD-24b-2</strain>
    </source>
</reference>
<dbReference type="GO" id="GO:0005743">
    <property type="term" value="C:mitochondrial inner membrane"/>
    <property type="evidence" value="ECO:0007669"/>
    <property type="project" value="TreeGrafter"/>
</dbReference>
<feature type="compositionally biased region" description="Basic and acidic residues" evidence="7">
    <location>
        <begin position="463"/>
        <end position="477"/>
    </location>
</feature>
<dbReference type="GO" id="GO:0006515">
    <property type="term" value="P:protein quality control for misfolded or incompletely synthesized proteins"/>
    <property type="evidence" value="ECO:0007669"/>
    <property type="project" value="TreeGrafter"/>
</dbReference>
<dbReference type="AlphaFoldDB" id="A0AA38LU00"/>
<evidence type="ECO:0000259" key="9">
    <source>
        <dbReference type="Pfam" id="PF01435"/>
    </source>
</evidence>
<feature type="transmembrane region" description="Helical" evidence="8">
    <location>
        <begin position="72"/>
        <end position="99"/>
    </location>
</feature>
<name>A0AA38LU00_9TREE</name>
<feature type="compositionally biased region" description="Basic and acidic residues" evidence="7">
    <location>
        <begin position="484"/>
        <end position="498"/>
    </location>
</feature>
<comment type="caution">
    <text evidence="10">The sequence shown here is derived from an EMBL/GenBank/DDBJ whole genome shotgun (WGS) entry which is preliminary data.</text>
</comment>
<keyword evidence="8" id="KW-0472">Membrane</keyword>
<organism evidence="10 11">
    <name type="scientific">Dioszegia hungarica</name>
    <dbReference type="NCBI Taxonomy" id="4972"/>
    <lineage>
        <taxon>Eukaryota</taxon>
        <taxon>Fungi</taxon>
        <taxon>Dikarya</taxon>
        <taxon>Basidiomycota</taxon>
        <taxon>Agaricomycotina</taxon>
        <taxon>Tremellomycetes</taxon>
        <taxon>Tremellales</taxon>
        <taxon>Bulleribasidiaceae</taxon>
        <taxon>Dioszegia</taxon>
    </lineage>
</organism>
<keyword evidence="3" id="KW-0479">Metal-binding</keyword>
<dbReference type="GeneID" id="77729415"/>
<dbReference type="InterPro" id="IPR001915">
    <property type="entry name" value="Peptidase_M48"/>
</dbReference>
<comment type="cofactor">
    <cofactor evidence="1">
        <name>Zn(2+)</name>
        <dbReference type="ChEBI" id="CHEBI:29105"/>
    </cofactor>
</comment>
<evidence type="ECO:0000256" key="7">
    <source>
        <dbReference type="SAM" id="MobiDB-lite"/>
    </source>
</evidence>
<dbReference type="PANTHER" id="PTHR22726">
    <property type="entry name" value="METALLOENDOPEPTIDASE OMA1"/>
    <property type="match status" value="1"/>
</dbReference>
<evidence type="ECO:0000313" key="10">
    <source>
        <dbReference type="EMBL" id="KAI9633989.1"/>
    </source>
</evidence>
<keyword evidence="4" id="KW-0378">Hydrolase</keyword>
<evidence type="ECO:0000256" key="8">
    <source>
        <dbReference type="SAM" id="Phobius"/>
    </source>
</evidence>
<dbReference type="Gene3D" id="3.30.2010.10">
    <property type="entry name" value="Metalloproteases ('zincins'), catalytic domain"/>
    <property type="match status" value="1"/>
</dbReference>
<evidence type="ECO:0000256" key="6">
    <source>
        <dbReference type="ARBA" id="ARBA00023049"/>
    </source>
</evidence>
<proteinExistence type="predicted"/>
<evidence type="ECO:0000256" key="1">
    <source>
        <dbReference type="ARBA" id="ARBA00001947"/>
    </source>
</evidence>
<dbReference type="PANTHER" id="PTHR22726:SF18">
    <property type="entry name" value="PEPTIDASE M48 DOMAIN-CONTAINING PROTEIN"/>
    <property type="match status" value="1"/>
</dbReference>
<dbReference type="Pfam" id="PF01435">
    <property type="entry name" value="Peptidase_M48"/>
    <property type="match status" value="1"/>
</dbReference>
<feature type="transmembrane region" description="Helical" evidence="8">
    <location>
        <begin position="111"/>
        <end position="130"/>
    </location>
</feature>